<dbReference type="EMBL" id="JAXUIC010000010">
    <property type="protein sequence ID" value="KAK4566193.1"/>
    <property type="molecule type" value="Genomic_DNA"/>
</dbReference>
<gene>
    <name evidence="1" type="ORF">RGQ29_002425</name>
</gene>
<evidence type="ECO:0000313" key="1">
    <source>
        <dbReference type="EMBL" id="KAK4566193.1"/>
    </source>
</evidence>
<comment type="caution">
    <text evidence="1">The sequence shown here is derived from an EMBL/GenBank/DDBJ whole genome shotgun (WGS) entry which is preliminary data.</text>
</comment>
<dbReference type="AlphaFoldDB" id="A0AAN7E8X7"/>
<name>A0AAN7E8X7_QUERU</name>
<evidence type="ECO:0000313" key="2">
    <source>
        <dbReference type="Proteomes" id="UP001324115"/>
    </source>
</evidence>
<dbReference type="SUPFAM" id="SSF53335">
    <property type="entry name" value="S-adenosyl-L-methionine-dependent methyltransferases"/>
    <property type="match status" value="1"/>
</dbReference>
<reference evidence="1 2" key="1">
    <citation type="journal article" date="2023" name="G3 (Bethesda)">
        <title>A haplotype-resolved chromosome-scale genome for Quercus rubra L. provides insights into the genetics of adaptive traits for red oak species.</title>
        <authorList>
            <person name="Kapoor B."/>
            <person name="Jenkins J."/>
            <person name="Schmutz J."/>
            <person name="Zhebentyayeva T."/>
            <person name="Kuelheim C."/>
            <person name="Coggeshall M."/>
            <person name="Heim C."/>
            <person name="Lasky J.R."/>
            <person name="Leites L."/>
            <person name="Islam-Faridi N."/>
            <person name="Romero-Severson J."/>
            <person name="DeLeo V.L."/>
            <person name="Lucas S.M."/>
            <person name="Lazic D."/>
            <person name="Gailing O."/>
            <person name="Carlson J."/>
            <person name="Staton M."/>
        </authorList>
    </citation>
    <scope>NUCLEOTIDE SEQUENCE [LARGE SCALE GENOMIC DNA]</scope>
    <source>
        <strain evidence="1">Pseudo-F2</strain>
    </source>
</reference>
<protein>
    <submittedName>
        <fullName evidence="1">Uncharacterized protein</fullName>
    </submittedName>
</protein>
<sequence length="176" mass="19364">MYVFVCHDSRRWIQAVFCHSDDASSSPSMEASVNIDLPGEEYIEPKVRENTLTEVVNNFDVDISEGVAVDMFGISPSNDNETVVVNLGESKYKIEVLSTEYQHTCKSTGWMLWESARLMASLLAGNPTIVAAKRVLELGCGCGGICSMAAVVSAVHSFLLVREYADYQSRIVVKSK</sequence>
<organism evidence="1 2">
    <name type="scientific">Quercus rubra</name>
    <name type="common">Northern red oak</name>
    <name type="synonym">Quercus borealis</name>
    <dbReference type="NCBI Taxonomy" id="3512"/>
    <lineage>
        <taxon>Eukaryota</taxon>
        <taxon>Viridiplantae</taxon>
        <taxon>Streptophyta</taxon>
        <taxon>Embryophyta</taxon>
        <taxon>Tracheophyta</taxon>
        <taxon>Spermatophyta</taxon>
        <taxon>Magnoliopsida</taxon>
        <taxon>eudicotyledons</taxon>
        <taxon>Gunneridae</taxon>
        <taxon>Pentapetalae</taxon>
        <taxon>rosids</taxon>
        <taxon>fabids</taxon>
        <taxon>Fagales</taxon>
        <taxon>Fagaceae</taxon>
        <taxon>Quercus</taxon>
    </lineage>
</organism>
<dbReference type="Proteomes" id="UP001324115">
    <property type="component" value="Unassembled WGS sequence"/>
</dbReference>
<keyword evidence="2" id="KW-1185">Reference proteome</keyword>
<dbReference type="InterPro" id="IPR029063">
    <property type="entry name" value="SAM-dependent_MTases_sf"/>
</dbReference>
<proteinExistence type="predicted"/>
<dbReference type="Gene3D" id="3.40.50.150">
    <property type="entry name" value="Vaccinia Virus protein VP39"/>
    <property type="match status" value="1"/>
</dbReference>
<accession>A0AAN7E8X7</accession>